<dbReference type="EMBL" id="CP086239">
    <property type="protein sequence ID" value="WAG58878.1"/>
    <property type="molecule type" value="Genomic_DNA"/>
</dbReference>
<evidence type="ECO:0000313" key="3">
    <source>
        <dbReference type="Proteomes" id="UP001164733"/>
    </source>
</evidence>
<dbReference type="RefSeq" id="WP_216124723.1">
    <property type="nucleotide sequence ID" value="NZ_JAHLDP010000019.1"/>
</dbReference>
<dbReference type="Proteomes" id="UP001164733">
    <property type="component" value="Chromosome"/>
</dbReference>
<protein>
    <submittedName>
        <fullName evidence="2">Uncharacterized protein</fullName>
    </submittedName>
</protein>
<keyword evidence="1" id="KW-1133">Transmembrane helix</keyword>
<sequence length="75" mass="9006">MPKTEKYRVIDERNYVKYSRLPFYVLGFYYILLGIVLLFINCWPTMVICFGPIIIVIPMSIISQKRRKCIERIND</sequence>
<evidence type="ECO:0000256" key="1">
    <source>
        <dbReference type="SAM" id="Phobius"/>
    </source>
</evidence>
<feature type="transmembrane region" description="Helical" evidence="1">
    <location>
        <begin position="45"/>
        <end position="62"/>
    </location>
</feature>
<keyword evidence="1" id="KW-0472">Membrane</keyword>
<feature type="transmembrane region" description="Helical" evidence="1">
    <location>
        <begin position="21"/>
        <end position="39"/>
    </location>
</feature>
<dbReference type="AlphaFoldDB" id="A0AA47EHQ9"/>
<reference evidence="2" key="1">
    <citation type="submission" date="2021-11" db="EMBL/GenBank/DDBJ databases">
        <title>Clostridia strains as spoilage organisms.</title>
        <authorList>
            <person name="Wambui J."/>
            <person name="Stevens M.J.A."/>
            <person name="Stephan R."/>
        </authorList>
    </citation>
    <scope>NUCLEOTIDE SEQUENCE</scope>
    <source>
        <strain evidence="2">CF009</strain>
    </source>
</reference>
<evidence type="ECO:0000313" key="2">
    <source>
        <dbReference type="EMBL" id="WAG58878.1"/>
    </source>
</evidence>
<name>A0AA47EHQ9_9CLOT</name>
<gene>
    <name evidence="2" type="ORF">LL038_14605</name>
</gene>
<organism evidence="2 3">
    <name type="scientific">Clostridium estertheticum</name>
    <dbReference type="NCBI Taxonomy" id="238834"/>
    <lineage>
        <taxon>Bacteria</taxon>
        <taxon>Bacillati</taxon>
        <taxon>Bacillota</taxon>
        <taxon>Clostridia</taxon>
        <taxon>Eubacteriales</taxon>
        <taxon>Clostridiaceae</taxon>
        <taxon>Clostridium</taxon>
    </lineage>
</organism>
<proteinExistence type="predicted"/>
<accession>A0AA47EHQ9</accession>
<keyword evidence="1" id="KW-0812">Transmembrane</keyword>